<reference evidence="4 5" key="1">
    <citation type="submission" date="2023-08" db="EMBL/GenBank/DDBJ databases">
        <title>Mesonia sp. MT50, isolated from deep-sea sediment of the Mariana Trench.</title>
        <authorList>
            <person name="Fu H."/>
        </authorList>
    </citation>
    <scope>NUCLEOTIDE SEQUENCE [LARGE SCALE GENOMIC DNA]</scope>
    <source>
        <strain evidence="4 5">MT50</strain>
    </source>
</reference>
<dbReference type="SUPFAM" id="SSF63825">
    <property type="entry name" value="YWTD domain"/>
    <property type="match status" value="2"/>
</dbReference>
<name>A0ABU1A251_9FLAO</name>
<dbReference type="InterPro" id="IPR031815">
    <property type="entry name" value="DUF5074"/>
</dbReference>
<evidence type="ECO:0000259" key="3">
    <source>
        <dbReference type="Pfam" id="PF18962"/>
    </source>
</evidence>
<dbReference type="PANTHER" id="PTHR47197">
    <property type="entry name" value="PROTEIN NIRF"/>
    <property type="match status" value="1"/>
</dbReference>
<evidence type="ECO:0000256" key="1">
    <source>
        <dbReference type="ARBA" id="ARBA00022729"/>
    </source>
</evidence>
<feature type="domain" description="Secretion system C-terminal sorting" evidence="3">
    <location>
        <begin position="362"/>
        <end position="428"/>
    </location>
</feature>
<dbReference type="PANTHER" id="PTHR47197:SF3">
    <property type="entry name" value="DIHYDRO-HEME D1 DEHYDROGENASE"/>
    <property type="match status" value="1"/>
</dbReference>
<dbReference type="Pfam" id="PF18962">
    <property type="entry name" value="Por_Secre_tail"/>
    <property type="match status" value="1"/>
</dbReference>
<keyword evidence="1 2" id="KW-0732">Signal</keyword>
<proteinExistence type="predicted"/>
<gene>
    <name evidence="4" type="ORF">RBU60_09365</name>
</gene>
<dbReference type="RefSeq" id="WP_308864624.1">
    <property type="nucleotide sequence ID" value="NZ_JAVHUL010000022.1"/>
</dbReference>
<dbReference type="InterPro" id="IPR015943">
    <property type="entry name" value="WD40/YVTN_repeat-like_dom_sf"/>
</dbReference>
<protein>
    <submittedName>
        <fullName evidence="4">T9SS type A sorting domain-containing protein</fullName>
    </submittedName>
</protein>
<comment type="caution">
    <text evidence="4">The sequence shown here is derived from an EMBL/GenBank/DDBJ whole genome shotgun (WGS) entry which is preliminary data.</text>
</comment>
<dbReference type="InterPro" id="IPR026444">
    <property type="entry name" value="Secre_tail"/>
</dbReference>
<evidence type="ECO:0000313" key="4">
    <source>
        <dbReference type="EMBL" id="MDQ7917783.1"/>
    </source>
</evidence>
<dbReference type="EMBL" id="JAVHUL010000022">
    <property type="protein sequence ID" value="MDQ7917783.1"/>
    <property type="molecule type" value="Genomic_DNA"/>
</dbReference>
<organism evidence="4 5">
    <name type="scientific">Mesonia profundi</name>
    <dbReference type="NCBI Taxonomy" id="3070998"/>
    <lineage>
        <taxon>Bacteria</taxon>
        <taxon>Pseudomonadati</taxon>
        <taxon>Bacteroidota</taxon>
        <taxon>Flavobacteriia</taxon>
        <taxon>Flavobacteriales</taxon>
        <taxon>Flavobacteriaceae</taxon>
        <taxon>Mesonia</taxon>
    </lineage>
</organism>
<dbReference type="NCBIfam" id="TIGR04183">
    <property type="entry name" value="Por_Secre_tail"/>
    <property type="match status" value="1"/>
</dbReference>
<evidence type="ECO:0000256" key="2">
    <source>
        <dbReference type="SAM" id="SignalP"/>
    </source>
</evidence>
<dbReference type="Pfam" id="PF16819">
    <property type="entry name" value="DUF5074"/>
    <property type="match status" value="1"/>
</dbReference>
<evidence type="ECO:0000313" key="5">
    <source>
        <dbReference type="Proteomes" id="UP001230915"/>
    </source>
</evidence>
<feature type="chain" id="PRO_5046038871" evidence="2">
    <location>
        <begin position="23"/>
        <end position="429"/>
    </location>
</feature>
<dbReference type="InterPro" id="IPR051200">
    <property type="entry name" value="Host-pathogen_enzymatic-act"/>
</dbReference>
<dbReference type="Proteomes" id="UP001230915">
    <property type="component" value="Unassembled WGS sequence"/>
</dbReference>
<accession>A0ABU1A251</accession>
<dbReference type="Gene3D" id="2.130.10.10">
    <property type="entry name" value="YVTN repeat-like/Quinoprotein amine dehydrogenase"/>
    <property type="match status" value="1"/>
</dbReference>
<feature type="signal peptide" evidence="2">
    <location>
        <begin position="1"/>
        <end position="22"/>
    </location>
</feature>
<keyword evidence="5" id="KW-1185">Reference proteome</keyword>
<sequence length="429" mass="47211">MTKNYTFLIVCILGLISQYNFAQNTYDDGVFILNEGMAGTNTASVSFLDDTNTLSNGIFVNENSGLNIGQIAQGMGFEGDEAYIVSNGSSEVHIVDRVSFSHVATVTEGLDNPRYIEFDNGLAYVTNWGDPVNTADDFIAVINLETYTVVNNIAVAEGPEEIIKKGSKLFVGHQGGYGYGNTVSVIDLTDYSVSEITLADIPNSLEVDEDYLYVLCGGKPNWTGEESIAKLFRIDLNDYSAVEEFEFEIGQHPDFLEVEDGVAYYVEDTNIFEFDFSTTSLPTTAFITTANVQIAYGFSFIDGVFYLADVVDYVSDGIVYTYDATGGLQESYTVGLIPNGIYKYEAEDLSVEQTQEELQLAIYPNPTADKLFLTTQQAAEVSIYNLNAKLVKKATYTNNGISVNTLSTGVYLVRVQQENTQQTLKLIIK</sequence>